<evidence type="ECO:0000256" key="5">
    <source>
        <dbReference type="ARBA" id="ARBA00023157"/>
    </source>
</evidence>
<evidence type="ECO:0000256" key="1">
    <source>
        <dbReference type="ARBA" id="ARBA00004613"/>
    </source>
</evidence>
<proteinExistence type="inferred from homology"/>
<organism evidence="9 10">
    <name type="scientific">Coilia grayii</name>
    <name type="common">Gray's grenadier anchovy</name>
    <dbReference type="NCBI Taxonomy" id="363190"/>
    <lineage>
        <taxon>Eukaryota</taxon>
        <taxon>Metazoa</taxon>
        <taxon>Chordata</taxon>
        <taxon>Craniata</taxon>
        <taxon>Vertebrata</taxon>
        <taxon>Euteleostomi</taxon>
        <taxon>Actinopterygii</taxon>
        <taxon>Neopterygii</taxon>
        <taxon>Teleostei</taxon>
        <taxon>Clupei</taxon>
        <taxon>Clupeiformes</taxon>
        <taxon>Clupeoidei</taxon>
        <taxon>Engraulidae</taxon>
        <taxon>Coilinae</taxon>
        <taxon>Coilia</taxon>
    </lineage>
</organism>
<feature type="region of interest" description="Disordered" evidence="7">
    <location>
        <begin position="92"/>
        <end position="117"/>
    </location>
</feature>
<comment type="subcellular location">
    <subcellularLocation>
        <location evidence="1 6">Secreted</location>
    </subcellularLocation>
</comment>
<dbReference type="EMBL" id="JBHFQA010000015">
    <property type="protein sequence ID" value="KAL2086122.1"/>
    <property type="molecule type" value="Genomic_DNA"/>
</dbReference>
<dbReference type="InterPro" id="IPR016860">
    <property type="entry name" value="Cerberus"/>
</dbReference>
<dbReference type="Pfam" id="PF03045">
    <property type="entry name" value="DAN"/>
    <property type="match status" value="1"/>
</dbReference>
<dbReference type="SMART" id="SM00041">
    <property type="entry name" value="CT"/>
    <property type="match status" value="1"/>
</dbReference>
<comment type="similarity">
    <text evidence="2 6">Belongs to the DAN family.</text>
</comment>
<dbReference type="GO" id="GO:0003002">
    <property type="term" value="P:regionalization"/>
    <property type="evidence" value="ECO:0007669"/>
    <property type="project" value="UniProtKB-ARBA"/>
</dbReference>
<evidence type="ECO:0000259" key="8">
    <source>
        <dbReference type="SMART" id="SM00041"/>
    </source>
</evidence>
<dbReference type="Proteomes" id="UP001591681">
    <property type="component" value="Unassembled WGS sequence"/>
</dbReference>
<feature type="domain" description="CTCK" evidence="8">
    <location>
        <begin position="153"/>
        <end position="236"/>
    </location>
</feature>
<dbReference type="PANTHER" id="PTHR15273:SF8">
    <property type="entry name" value="CERBERUS"/>
    <property type="match status" value="1"/>
</dbReference>
<dbReference type="InterPro" id="IPR006207">
    <property type="entry name" value="Cys_knot_C"/>
</dbReference>
<feature type="chain" id="PRO_5044536717" description="CTCK domain-containing protein" evidence="6">
    <location>
        <begin position="19"/>
        <end position="249"/>
    </location>
</feature>
<dbReference type="AlphaFoldDB" id="A0ABD1JG37"/>
<keyword evidence="5" id="KW-1015">Disulfide bond</keyword>
<evidence type="ECO:0000256" key="7">
    <source>
        <dbReference type="SAM" id="MobiDB-lite"/>
    </source>
</evidence>
<evidence type="ECO:0000313" key="10">
    <source>
        <dbReference type="Proteomes" id="UP001591681"/>
    </source>
</evidence>
<keyword evidence="3 6" id="KW-0964">Secreted</keyword>
<evidence type="ECO:0000256" key="6">
    <source>
        <dbReference type="PIRNR" id="PIRNR027807"/>
    </source>
</evidence>
<gene>
    <name evidence="9" type="ORF">ACEWY4_017181</name>
</gene>
<name>A0ABD1JG37_9TELE</name>
<keyword evidence="10" id="KW-1185">Reference proteome</keyword>
<protein>
    <recommendedName>
        <fullName evidence="8">CTCK domain-containing protein</fullName>
    </recommendedName>
</protein>
<sequence>MCVKICMALFMLCASVHTFPRNAFQSVKNRERPFEASGAGADEPVRGSVKVVSVGPHFLRHAGMFASGASARRATPLRSPFPDFLALGHSGPSRSSKLSVPPVAHLRDNHHGLDGKRRQGMGMWQRAMGKHEQKETVALPINPKEMSKQSCTAIPFTQHVTAVGCETVTVHNKLCFGQCSSLFVPAGGEDSGRQGTQCSRCAPSKAHVVTVPLRCGREVRQRSVMVVEECKCETGGEESKAGSVARTHL</sequence>
<reference evidence="9 10" key="1">
    <citation type="submission" date="2024-09" db="EMBL/GenBank/DDBJ databases">
        <title>A chromosome-level genome assembly of Gray's grenadier anchovy, Coilia grayii.</title>
        <authorList>
            <person name="Fu Z."/>
        </authorList>
    </citation>
    <scope>NUCLEOTIDE SEQUENCE [LARGE SCALE GENOMIC DNA]</scope>
    <source>
        <strain evidence="9">G4</strain>
        <tissue evidence="9">Muscle</tissue>
    </source>
</reference>
<dbReference type="InterPro" id="IPR029034">
    <property type="entry name" value="Cystine-knot_cytokine"/>
</dbReference>
<dbReference type="GO" id="GO:0032926">
    <property type="term" value="P:negative regulation of activin receptor signaling pathway"/>
    <property type="evidence" value="ECO:0007669"/>
    <property type="project" value="UniProtKB-ARBA"/>
</dbReference>
<comment type="caution">
    <text evidence="9">The sequence shown here is derived from an EMBL/GenBank/DDBJ whole genome shotgun (WGS) entry which is preliminary data.</text>
</comment>
<evidence type="ECO:0000256" key="3">
    <source>
        <dbReference type="ARBA" id="ARBA00022525"/>
    </source>
</evidence>
<evidence type="ECO:0000256" key="2">
    <source>
        <dbReference type="ARBA" id="ARBA00007872"/>
    </source>
</evidence>
<dbReference type="PIRSF" id="PIRSF027807">
    <property type="entry name" value="Cerberus"/>
    <property type="match status" value="1"/>
</dbReference>
<feature type="compositionally biased region" description="Basic and acidic residues" evidence="7">
    <location>
        <begin position="105"/>
        <end position="117"/>
    </location>
</feature>
<feature type="signal peptide" evidence="6">
    <location>
        <begin position="1"/>
        <end position="18"/>
    </location>
</feature>
<dbReference type="InterPro" id="IPR004133">
    <property type="entry name" value="DAN_dom"/>
</dbReference>
<dbReference type="GO" id="GO:0048513">
    <property type="term" value="P:animal organ development"/>
    <property type="evidence" value="ECO:0007669"/>
    <property type="project" value="UniProtKB-ARBA"/>
</dbReference>
<accession>A0ABD1JG37</accession>
<evidence type="ECO:0000256" key="4">
    <source>
        <dbReference type="ARBA" id="ARBA00022729"/>
    </source>
</evidence>
<dbReference type="Gene3D" id="2.10.90.10">
    <property type="entry name" value="Cystine-knot cytokines"/>
    <property type="match status" value="1"/>
</dbReference>
<evidence type="ECO:0000313" key="9">
    <source>
        <dbReference type="EMBL" id="KAL2086122.1"/>
    </source>
</evidence>
<dbReference type="PANTHER" id="PTHR15273">
    <property type="entry name" value="DAN DOMAIN FAMILY MEMBER 5"/>
    <property type="match status" value="1"/>
</dbReference>
<dbReference type="GO" id="GO:0005576">
    <property type="term" value="C:extracellular region"/>
    <property type="evidence" value="ECO:0007669"/>
    <property type="project" value="UniProtKB-SubCell"/>
</dbReference>
<keyword evidence="4 6" id="KW-0732">Signal</keyword>